<dbReference type="SUPFAM" id="SSF101960">
    <property type="entry name" value="Stabilizer of iron transporter SufD"/>
    <property type="match status" value="1"/>
</dbReference>
<dbReference type="EMBL" id="BNCO01000004">
    <property type="protein sequence ID" value="GIL47358.1"/>
    <property type="molecule type" value="Genomic_DNA"/>
</dbReference>
<dbReference type="InterPro" id="IPR055346">
    <property type="entry name" value="Fe-S_cluster_assembly_SufBD"/>
</dbReference>
<proteinExistence type="predicted"/>
<dbReference type="Proteomes" id="UP000747399">
    <property type="component" value="Unassembled WGS sequence"/>
</dbReference>
<organism evidence="2 3">
    <name type="scientific">Volvox africanus</name>
    <dbReference type="NCBI Taxonomy" id="51714"/>
    <lineage>
        <taxon>Eukaryota</taxon>
        <taxon>Viridiplantae</taxon>
        <taxon>Chlorophyta</taxon>
        <taxon>core chlorophytes</taxon>
        <taxon>Chlorophyceae</taxon>
        <taxon>CS clade</taxon>
        <taxon>Chlamydomonadales</taxon>
        <taxon>Volvocaceae</taxon>
        <taxon>Volvox</taxon>
    </lineage>
</organism>
<dbReference type="Pfam" id="PF01458">
    <property type="entry name" value="SUFBD_core"/>
    <property type="match status" value="1"/>
</dbReference>
<dbReference type="PANTHER" id="PTHR43575:SF1">
    <property type="entry name" value="PROTEIN ABCI7, CHLOROPLASTIC"/>
    <property type="match status" value="1"/>
</dbReference>
<dbReference type="InterPro" id="IPR037284">
    <property type="entry name" value="SUF_FeS_clus_asmbl_SufBD_sf"/>
</dbReference>
<evidence type="ECO:0000313" key="3">
    <source>
        <dbReference type="Proteomes" id="UP000747399"/>
    </source>
</evidence>
<feature type="domain" description="SUF system FeS cluster assembly SufBD core" evidence="1">
    <location>
        <begin position="221"/>
        <end position="457"/>
    </location>
</feature>
<sequence length="492" mass="51765">MQTSVGNSLRTKATGHRTGSCKMLKSVFKACKNAALASASASQLAPEDKWLARTVKEVAVPPSLVSLRETSNGALATLRMPTTRNEDYRFTDISPLLRTAVEPAAPGAQVPSEVLERTDLPDAAVVAVIVDGVLRHELSRGLVGLPKGVYVGPLDGAPASTIEKLGSLSNARGGPFAVLNGSLTPGALVVALGPGASLPGPVFVLHVASASHSGADGAAAPANAPRMLVHAGAGSLAEVVEEYVSLAGSSSAISTDSARYLTVSVAEVFLEPDAEVKHSYVQRESADSFHFKGTLVHQAERSRYTVTEASVGAAIARHDLTILQGGPETHTEMSHFLLCGPNQLHDLHSRLQLDHPNGTANQLHKCIVSHASGKGVFDGNVKVNRAAQKTDAGQLSRNLLLVPLATVNVKPNLQIIADDVKCTHGCAVSDLRDEELFYFRARGISADVARQALVFSFGSEVVQRMGRPGLAKRVQEDVARTLRSVEQFAGTS</sequence>
<comment type="caution">
    <text evidence="2">The sequence shown here is derived from an EMBL/GenBank/DDBJ whole genome shotgun (WGS) entry which is preliminary data.</text>
</comment>
<dbReference type="AlphaFoldDB" id="A0A8J4AUJ2"/>
<dbReference type="PANTHER" id="PTHR43575">
    <property type="entry name" value="PROTEIN ABCI7, CHLOROPLASTIC"/>
    <property type="match status" value="1"/>
</dbReference>
<dbReference type="GO" id="GO:0016226">
    <property type="term" value="P:iron-sulfur cluster assembly"/>
    <property type="evidence" value="ECO:0007669"/>
    <property type="project" value="InterPro"/>
</dbReference>
<name>A0A8J4AUJ2_9CHLO</name>
<dbReference type="InterPro" id="IPR000825">
    <property type="entry name" value="SUF_FeS_clus_asmbl_SufBD_core"/>
</dbReference>
<accession>A0A8J4AUJ2</accession>
<reference evidence="2" key="1">
    <citation type="journal article" date="2021" name="Proc. Natl. Acad. Sci. U.S.A.">
        <title>Three genomes in the algal genus Volvox reveal the fate of a haploid sex-determining region after a transition to homothallism.</title>
        <authorList>
            <person name="Yamamoto K."/>
            <person name="Hamaji T."/>
            <person name="Kawai-Toyooka H."/>
            <person name="Matsuzaki R."/>
            <person name="Takahashi F."/>
            <person name="Nishimura Y."/>
            <person name="Kawachi M."/>
            <person name="Noguchi H."/>
            <person name="Minakuchi Y."/>
            <person name="Umen J.G."/>
            <person name="Toyoda A."/>
            <person name="Nozaki H."/>
        </authorList>
    </citation>
    <scope>NUCLEOTIDE SEQUENCE</scope>
    <source>
        <strain evidence="2">NIES-3780</strain>
    </source>
</reference>
<gene>
    <name evidence="2" type="ORF">Vafri_4195</name>
</gene>
<keyword evidence="3" id="KW-1185">Reference proteome</keyword>
<evidence type="ECO:0000313" key="2">
    <source>
        <dbReference type="EMBL" id="GIL47358.1"/>
    </source>
</evidence>
<evidence type="ECO:0000259" key="1">
    <source>
        <dbReference type="Pfam" id="PF01458"/>
    </source>
</evidence>
<protein>
    <recommendedName>
        <fullName evidence="1">SUF system FeS cluster assembly SufBD core domain-containing protein</fullName>
    </recommendedName>
</protein>